<dbReference type="Pfam" id="PF03313">
    <property type="entry name" value="SDH_alpha"/>
    <property type="match status" value="1"/>
</dbReference>
<dbReference type="PANTHER" id="PTHR30501:SF2">
    <property type="entry name" value="UPF0597 PROTEIN YHAM"/>
    <property type="match status" value="1"/>
</dbReference>
<reference evidence="3 4" key="1">
    <citation type="submission" date="2016-10" db="EMBL/GenBank/DDBJ databases">
        <authorList>
            <person name="de Groot N.N."/>
        </authorList>
    </citation>
    <scope>NUCLEOTIDE SEQUENCE [LARGE SCALE GENOMIC DNA]</scope>
    <source>
        <strain evidence="3 4">CGMCC 1.5058</strain>
    </source>
</reference>
<dbReference type="AlphaFoldDB" id="A0A1G8HL15"/>
<evidence type="ECO:0000259" key="2">
    <source>
        <dbReference type="Pfam" id="PF03313"/>
    </source>
</evidence>
<accession>A0A1G8HL15</accession>
<dbReference type="EMBL" id="FNDZ01000001">
    <property type="protein sequence ID" value="SDI07367.1"/>
    <property type="molecule type" value="Genomic_DNA"/>
</dbReference>
<organism evidence="3 4">
    <name type="scientific">Proteiniclasticum ruminis</name>
    <dbReference type="NCBI Taxonomy" id="398199"/>
    <lineage>
        <taxon>Bacteria</taxon>
        <taxon>Bacillati</taxon>
        <taxon>Bacillota</taxon>
        <taxon>Clostridia</taxon>
        <taxon>Eubacteriales</taxon>
        <taxon>Clostridiaceae</taxon>
        <taxon>Proteiniclasticum</taxon>
    </lineage>
</organism>
<dbReference type="PANTHER" id="PTHR30501">
    <property type="entry name" value="UPF0597 PROTEIN YHAM"/>
    <property type="match status" value="1"/>
</dbReference>
<dbReference type="HAMAP" id="MF_01845">
    <property type="entry name" value="UPF0597"/>
    <property type="match status" value="1"/>
</dbReference>
<protein>
    <recommendedName>
        <fullName evidence="1">UPF0597 protein SAMN05421804_101621</fullName>
    </recommendedName>
</protein>
<name>A0A1G8HL15_9CLOT</name>
<feature type="domain" description="Serine dehydratase-like alpha subunit" evidence="2">
    <location>
        <begin position="152"/>
        <end position="414"/>
    </location>
</feature>
<comment type="similarity">
    <text evidence="1">Belongs to the UPF0597 family.</text>
</comment>
<dbReference type="Proteomes" id="UP000183255">
    <property type="component" value="Unassembled WGS sequence"/>
</dbReference>
<dbReference type="InterPro" id="IPR005130">
    <property type="entry name" value="Ser_deHydtase-like_asu"/>
</dbReference>
<dbReference type="GO" id="GO:0019450">
    <property type="term" value="P:L-cysteine catabolic process to pyruvate"/>
    <property type="evidence" value="ECO:0007669"/>
    <property type="project" value="TreeGrafter"/>
</dbReference>
<evidence type="ECO:0000256" key="1">
    <source>
        <dbReference type="HAMAP-Rule" id="MF_01845"/>
    </source>
</evidence>
<evidence type="ECO:0000313" key="3">
    <source>
        <dbReference type="EMBL" id="SDI07367.1"/>
    </source>
</evidence>
<dbReference type="InterPro" id="IPR021144">
    <property type="entry name" value="UPF0597"/>
</dbReference>
<evidence type="ECO:0000313" key="4">
    <source>
        <dbReference type="Proteomes" id="UP000183255"/>
    </source>
</evidence>
<dbReference type="GO" id="GO:0080146">
    <property type="term" value="F:L-cysteine desulfhydrase activity"/>
    <property type="evidence" value="ECO:0007669"/>
    <property type="project" value="TreeGrafter"/>
</dbReference>
<proteinExistence type="inferred from homology"/>
<dbReference type="PIRSF" id="PIRSF006054">
    <property type="entry name" value="UCP006054"/>
    <property type="match status" value="1"/>
</dbReference>
<gene>
    <name evidence="3" type="ORF">SAMN05421804_101621</name>
</gene>
<sequence>MYEHAFLEVLDRELVVALGCTEPIAIALASAVASNHLKEPLEFLEVYASGNIIKNAMGVSIPGTGKTGMNLAAALGSLGDADRKLEVLSGISEDNILEATQMISAGRIRINKADILKKLYIEVHATSLHGYSKVIIEDRHTNITHIEADGEVLFDLKEQVLQKEEEYSFMNMETILEFIESVPVEKLGKVEESIRINKKIGEEGIRKDYGLKVGKTLFEAMEKGHQSNDPINYAMALTSGGSDARMAGSSLSVMSNSGSGNQGITATLPVIAFWEKMNLSEELLLRSVALSHLITIYMKTKFGRLSALCGATIAATGASCGITYLLGGKKKEIHGAIQNMLGNVTGMICDGAKGGCALKVATCTSAACMSSTLALSGIAIGCQEGIIEEDAEKTIENLGILSCEGGKEADRIILGIMLDKENKRKTT</sequence>